<evidence type="ECO:0000256" key="7">
    <source>
        <dbReference type="HAMAP-Rule" id="MF_00267"/>
    </source>
</evidence>
<evidence type="ECO:0000256" key="1">
    <source>
        <dbReference type="ARBA" id="ARBA00006291"/>
    </source>
</evidence>
<sequence>MPIPIKGERDGLVLALDALYVETASPDETIAALQAYLEQHGAFFRGGHVILETGEEAFDREFLQRVIDTLHAHALRTVALRGHHPETRAAAHALGLELPFVPTAHPTDTMASAVDEGAPALIVRRTLRSGQRVEYEGSVVVWGDVNAGAEIIAGGDIFVWGALRGVVHAGAFGDETAVVAALRLEPTQLRIGGLIARAPDEHQRPRWRFWKRQRPQPEIARAVDGMIVVEAVRMDR</sequence>
<dbReference type="GO" id="GO:0000917">
    <property type="term" value="P:division septum assembly"/>
    <property type="evidence" value="ECO:0007669"/>
    <property type="project" value="UniProtKB-KW"/>
</dbReference>
<dbReference type="InterPro" id="IPR016098">
    <property type="entry name" value="CAP/MinC_C"/>
</dbReference>
<dbReference type="InterPro" id="IPR005526">
    <property type="entry name" value="Septum_form_inhib_MinC_C"/>
</dbReference>
<dbReference type="Gene3D" id="2.160.20.70">
    <property type="match status" value="1"/>
</dbReference>
<keyword evidence="12" id="KW-1185">Reference proteome</keyword>
<comment type="caution">
    <text evidence="10">The sequence shown here is derived from an EMBL/GenBank/DDBJ whole genome shotgun (WGS) entry which is preliminary data.</text>
</comment>
<dbReference type="InterPro" id="IPR036145">
    <property type="entry name" value="MinC_C_sf"/>
</dbReference>
<dbReference type="EMBL" id="BBZA01000009">
    <property type="protein sequence ID" value="GAP61702.1"/>
    <property type="molecule type" value="Genomic_DNA"/>
</dbReference>
<comment type="similarity">
    <text evidence="1 7">Belongs to the MinC family.</text>
</comment>
<evidence type="ECO:0000313" key="10">
    <source>
        <dbReference type="EMBL" id="GAP61702.1"/>
    </source>
</evidence>
<reference evidence="10 12" key="1">
    <citation type="journal article" date="2015" name="Genome Announc.">
        <title>Draft Genome Sequence of a Heterotrophic Facultative Anaerobic Thermophilic Bacterium, Ardenticatena maritima Strain 110ST.</title>
        <authorList>
            <person name="Kawaichi S."/>
            <person name="Yoshida T."/>
            <person name="Sako Y."/>
            <person name="Nakamura R."/>
        </authorList>
    </citation>
    <scope>NUCLEOTIDE SEQUENCE [LARGE SCALE GENOMIC DNA]</scope>
    <source>
        <strain evidence="10 12">110S</strain>
    </source>
</reference>
<protein>
    <recommendedName>
        <fullName evidence="7">Probable septum site-determining protein MinC</fullName>
    </recommendedName>
</protein>
<reference evidence="12" key="3">
    <citation type="submission" date="2015-08" db="EMBL/GenBank/DDBJ databases">
        <title>Draft Genome Sequence of a Heterotrophic Facultative Anaerobic Bacterium Ardenticatena maritima Strain 110S.</title>
        <authorList>
            <person name="Kawaichi S."/>
            <person name="Yoshida T."/>
            <person name="Sako Y."/>
            <person name="Nakamura R."/>
        </authorList>
    </citation>
    <scope>NUCLEOTIDE SEQUENCE [LARGE SCALE GENOMIC DNA]</scope>
    <source>
        <strain evidence="12">110S</strain>
    </source>
</reference>
<dbReference type="Proteomes" id="UP000050502">
    <property type="component" value="Unassembled WGS sequence"/>
</dbReference>
<evidence type="ECO:0000256" key="4">
    <source>
        <dbReference type="ARBA" id="ARBA00023306"/>
    </source>
</evidence>
<keyword evidence="2 7" id="KW-0132">Cell division</keyword>
<evidence type="ECO:0000256" key="5">
    <source>
        <dbReference type="ARBA" id="ARBA00025606"/>
    </source>
</evidence>
<evidence type="ECO:0000313" key="13">
    <source>
        <dbReference type="Proteomes" id="UP000050502"/>
    </source>
</evidence>
<evidence type="ECO:0000256" key="6">
    <source>
        <dbReference type="ARBA" id="ARBA00046874"/>
    </source>
</evidence>
<dbReference type="InterPro" id="IPR013033">
    <property type="entry name" value="MinC"/>
</dbReference>
<dbReference type="PANTHER" id="PTHR34108">
    <property type="entry name" value="SEPTUM SITE-DETERMINING PROTEIN MINC"/>
    <property type="match status" value="1"/>
</dbReference>
<evidence type="ECO:0000259" key="8">
    <source>
        <dbReference type="Pfam" id="PF03775"/>
    </source>
</evidence>
<comment type="function">
    <text evidence="5 7">Cell division inhibitor that blocks the formation of polar Z ring septums. Rapidly oscillates between the poles of the cell to destabilize FtsZ filaments that have formed before they mature into polar Z rings. Prevents FtsZ polymerization.</text>
</comment>
<dbReference type="GO" id="GO:0051302">
    <property type="term" value="P:regulation of cell division"/>
    <property type="evidence" value="ECO:0007669"/>
    <property type="project" value="InterPro"/>
</dbReference>
<dbReference type="NCBIfam" id="TIGR01222">
    <property type="entry name" value="minC"/>
    <property type="match status" value="1"/>
</dbReference>
<dbReference type="GO" id="GO:1901891">
    <property type="term" value="P:regulation of cell septum assembly"/>
    <property type="evidence" value="ECO:0007669"/>
    <property type="project" value="InterPro"/>
</dbReference>
<evidence type="ECO:0000313" key="12">
    <source>
        <dbReference type="Proteomes" id="UP000037784"/>
    </source>
</evidence>
<evidence type="ECO:0000313" key="11">
    <source>
        <dbReference type="EMBL" id="KPL88566.1"/>
    </source>
</evidence>
<dbReference type="HAMAP" id="MF_00267">
    <property type="entry name" value="MinC"/>
    <property type="match status" value="1"/>
</dbReference>
<dbReference type="GO" id="GO:0000902">
    <property type="term" value="P:cell morphogenesis"/>
    <property type="evidence" value="ECO:0007669"/>
    <property type="project" value="InterPro"/>
</dbReference>
<dbReference type="AlphaFoldDB" id="A0A0M8K6G4"/>
<reference evidence="11 13" key="2">
    <citation type="submission" date="2015-07" db="EMBL/GenBank/DDBJ databases">
        <title>Whole genome sequence of Ardenticatena maritima DSM 23922.</title>
        <authorList>
            <person name="Hemp J."/>
            <person name="Ward L.M."/>
            <person name="Pace L.A."/>
            <person name="Fischer W.W."/>
        </authorList>
    </citation>
    <scope>NUCLEOTIDE SEQUENCE [LARGE SCALE GENOMIC DNA]</scope>
    <source>
        <strain evidence="11 13">110S</strain>
    </source>
</reference>
<dbReference type="RefSeq" id="WP_054491654.1">
    <property type="nucleotide sequence ID" value="NZ_BBZA01000009.1"/>
</dbReference>
<evidence type="ECO:0000256" key="2">
    <source>
        <dbReference type="ARBA" id="ARBA00022618"/>
    </source>
</evidence>
<dbReference type="Pfam" id="PF05209">
    <property type="entry name" value="MinC_N"/>
    <property type="match status" value="1"/>
</dbReference>
<keyword evidence="4 7" id="KW-0131">Cell cycle</keyword>
<evidence type="ECO:0000256" key="3">
    <source>
        <dbReference type="ARBA" id="ARBA00023210"/>
    </source>
</evidence>
<keyword evidence="3 7" id="KW-0717">Septation</keyword>
<comment type="subunit">
    <text evidence="6 7">Interacts with MinD and FtsZ.</text>
</comment>
<dbReference type="Pfam" id="PF03775">
    <property type="entry name" value="MinC_C"/>
    <property type="match status" value="1"/>
</dbReference>
<evidence type="ECO:0000259" key="9">
    <source>
        <dbReference type="Pfam" id="PF05209"/>
    </source>
</evidence>
<dbReference type="PATRIC" id="fig|872965.6.peg.1502"/>
<dbReference type="SUPFAM" id="SSF63848">
    <property type="entry name" value="Cell-division inhibitor MinC, C-terminal domain"/>
    <property type="match status" value="1"/>
</dbReference>
<dbReference type="STRING" id="872965.SE16_07300"/>
<dbReference type="Gene3D" id="3.30.70.260">
    <property type="match status" value="1"/>
</dbReference>
<dbReference type="Proteomes" id="UP000037784">
    <property type="component" value="Unassembled WGS sequence"/>
</dbReference>
<proteinExistence type="inferred from homology"/>
<dbReference type="EMBL" id="LGKN01000004">
    <property type="protein sequence ID" value="KPL88566.1"/>
    <property type="molecule type" value="Genomic_DNA"/>
</dbReference>
<dbReference type="InParanoid" id="A0A0M8K6G4"/>
<name>A0A0M8K6G4_9CHLR</name>
<dbReference type="InterPro" id="IPR007874">
    <property type="entry name" value="MinC_N"/>
</dbReference>
<organism evidence="10 12">
    <name type="scientific">Ardenticatena maritima</name>
    <dbReference type="NCBI Taxonomy" id="872965"/>
    <lineage>
        <taxon>Bacteria</taxon>
        <taxon>Bacillati</taxon>
        <taxon>Chloroflexota</taxon>
        <taxon>Ardenticatenia</taxon>
        <taxon>Ardenticatenales</taxon>
        <taxon>Ardenticatenaceae</taxon>
        <taxon>Ardenticatena</taxon>
    </lineage>
</organism>
<feature type="domain" description="Septum formation inhibitor MinC C-terminal" evidence="8">
    <location>
        <begin position="122"/>
        <end position="216"/>
    </location>
</feature>
<dbReference type="OrthoDB" id="9790810at2"/>
<dbReference type="PANTHER" id="PTHR34108:SF1">
    <property type="entry name" value="SEPTUM SITE-DETERMINING PROTEIN MINC"/>
    <property type="match status" value="1"/>
</dbReference>
<feature type="domain" description="Septum formation inhibitor MinC N-terminal" evidence="9">
    <location>
        <begin position="4"/>
        <end position="76"/>
    </location>
</feature>
<accession>A0A0M8K6G4</accession>
<gene>
    <name evidence="7 10" type="primary">minC</name>
    <name evidence="10" type="ORF">ARMA_0125</name>
    <name evidence="11" type="ORF">SE16_07300</name>
</gene>